<dbReference type="GeneID" id="41323118"/>
<dbReference type="AlphaFoldDB" id="A0A8J8PD53"/>
<proteinExistence type="predicted"/>
<organism evidence="1 2">
    <name type="scientific">Candidatus Methanomassiliicoccus intestinalis</name>
    <dbReference type="NCBI Taxonomy" id="1406512"/>
    <lineage>
        <taxon>Archaea</taxon>
        <taxon>Methanobacteriati</taxon>
        <taxon>Thermoplasmatota</taxon>
        <taxon>Thermoplasmata</taxon>
        <taxon>Methanomassiliicoccales</taxon>
        <taxon>Methanomassiliicoccaceae</taxon>
        <taxon>Methanomassiliicoccus</taxon>
    </lineage>
</organism>
<evidence type="ECO:0000313" key="2">
    <source>
        <dbReference type="Proteomes" id="UP000752814"/>
    </source>
</evidence>
<protein>
    <submittedName>
        <fullName evidence="1">Uncharacterized protein</fullName>
    </submittedName>
</protein>
<gene>
    <name evidence="1" type="ORF">A3207_02130</name>
</gene>
<accession>A0A8J8PD53</accession>
<dbReference type="RefSeq" id="WP_020448588.1">
    <property type="nucleotide sequence ID" value="NZ_CAYAXV010000007.1"/>
</dbReference>
<reference evidence="1" key="1">
    <citation type="submission" date="2016-03" db="EMBL/GenBank/DDBJ databases">
        <authorList>
            <person name="Borrel G."/>
            <person name="Mccann A."/>
            <person name="O'Toole P.W."/>
        </authorList>
    </citation>
    <scope>NUCLEOTIDE SEQUENCE</scope>
    <source>
        <strain evidence="1">183</strain>
    </source>
</reference>
<name>A0A8J8PD53_9ARCH</name>
<comment type="caution">
    <text evidence="1">The sequence shown here is derived from an EMBL/GenBank/DDBJ whole genome shotgun (WGS) entry which is preliminary data.</text>
</comment>
<dbReference type="Proteomes" id="UP000752814">
    <property type="component" value="Unassembled WGS sequence"/>
</dbReference>
<sequence length="239" mass="27410">MTEYSCVDHTDNFVSDGESTLSVEQDSSETVLTCRICSHTWKPKNSNASPQRCPKCRSTRWNMDMPVNNRCVRCGHTWISNGKEPTKCPVCHSSRWNTKSTRCMCKKCGHVWEKKKSGTPKKCPLCKSYYWNIPNTASILNNPSLVFSNDSRKWLMTPYRRELFGIMNAECSKHEKVESISKLLNIDLKESEVYLMYLEGLDLVSVSIACDLPFEITINVVQDVECALFSNRPRMEART</sequence>
<dbReference type="EMBL" id="LVVT01000001">
    <property type="protein sequence ID" value="TQS84845.1"/>
    <property type="molecule type" value="Genomic_DNA"/>
</dbReference>
<evidence type="ECO:0000313" key="1">
    <source>
        <dbReference type="EMBL" id="TQS84845.1"/>
    </source>
</evidence>